<evidence type="ECO:0000256" key="2">
    <source>
        <dbReference type="ARBA" id="ARBA00022552"/>
    </source>
</evidence>
<feature type="domain" description="Tetrapyrrole methylase" evidence="7">
    <location>
        <begin position="19"/>
        <end position="217"/>
    </location>
</feature>
<gene>
    <name evidence="6" type="primary">rsmI</name>
    <name evidence="8" type="ORF">ET33_21780</name>
</gene>
<evidence type="ECO:0000313" key="9">
    <source>
        <dbReference type="Proteomes" id="UP000028123"/>
    </source>
</evidence>
<dbReference type="RefSeq" id="WP_200879246.1">
    <property type="nucleotide sequence ID" value="NZ_JNVM01000032.1"/>
</dbReference>
<sequence length="297" mass="32991">MSVNVQKSYANDSRRQGSLYLVGTPIGNLEDMTYRAVRVLGEVQWIAAEDTRQTRKLLTHFDISTRLVSYHEHNKQASGPELIRLMQEGDSIALVSDAGLPAICDPGADLVRLAIEADIPVIPIPGANAALSGLIMSGLPTERFTFVGFLPRDKKPLERELAALKREPGTVICYESPHRLVKTLTAMVETIGENREICLVRELTKKYEEAVRGTIRDCLDHLNEHPPQGEYVLILHGVSPEEAEASGEALWWAALSPAEHVARYEADGLDHKEALRRAAQDRGVPKRELYNLFHQGS</sequence>
<dbReference type="EMBL" id="JNVM01000032">
    <property type="protein sequence ID" value="KEQ22752.1"/>
    <property type="molecule type" value="Genomic_DNA"/>
</dbReference>
<dbReference type="AlphaFoldDB" id="A0A081NWC9"/>
<dbReference type="Gene3D" id="3.40.1010.10">
    <property type="entry name" value="Cobalt-precorrin-4 Transmethylase, Domain 1"/>
    <property type="match status" value="1"/>
</dbReference>
<dbReference type="InterPro" id="IPR035996">
    <property type="entry name" value="4pyrrol_Methylase_sf"/>
</dbReference>
<keyword evidence="5 6" id="KW-0949">S-adenosyl-L-methionine</keyword>
<evidence type="ECO:0000256" key="1">
    <source>
        <dbReference type="ARBA" id="ARBA00022490"/>
    </source>
</evidence>
<proteinExistence type="inferred from homology"/>
<dbReference type="FunFam" id="3.30.950.10:FF:000002">
    <property type="entry name" value="Ribosomal RNA small subunit methyltransferase I"/>
    <property type="match status" value="1"/>
</dbReference>
<dbReference type="PIRSF" id="PIRSF005917">
    <property type="entry name" value="MTase_YraL"/>
    <property type="match status" value="1"/>
</dbReference>
<comment type="caution">
    <text evidence="8">The sequence shown here is derived from an EMBL/GenBank/DDBJ whole genome shotgun (WGS) entry which is preliminary data.</text>
</comment>
<dbReference type="Pfam" id="PF00590">
    <property type="entry name" value="TP_methylase"/>
    <property type="match status" value="1"/>
</dbReference>
<evidence type="ECO:0000313" key="8">
    <source>
        <dbReference type="EMBL" id="KEQ22752.1"/>
    </source>
</evidence>
<dbReference type="eggNOG" id="COG0313">
    <property type="taxonomic scope" value="Bacteria"/>
</dbReference>
<keyword evidence="1 6" id="KW-0963">Cytoplasm</keyword>
<comment type="catalytic activity">
    <reaction evidence="6">
        <text>cytidine(1402) in 16S rRNA + S-adenosyl-L-methionine = 2'-O-methylcytidine(1402) in 16S rRNA + S-adenosyl-L-homocysteine + H(+)</text>
        <dbReference type="Rhea" id="RHEA:42924"/>
        <dbReference type="Rhea" id="RHEA-COMP:10285"/>
        <dbReference type="Rhea" id="RHEA-COMP:10286"/>
        <dbReference type="ChEBI" id="CHEBI:15378"/>
        <dbReference type="ChEBI" id="CHEBI:57856"/>
        <dbReference type="ChEBI" id="CHEBI:59789"/>
        <dbReference type="ChEBI" id="CHEBI:74495"/>
        <dbReference type="ChEBI" id="CHEBI:82748"/>
        <dbReference type="EC" id="2.1.1.198"/>
    </reaction>
</comment>
<dbReference type="CDD" id="cd11648">
    <property type="entry name" value="RsmI"/>
    <property type="match status" value="1"/>
</dbReference>
<dbReference type="NCBIfam" id="TIGR00096">
    <property type="entry name" value="16S rRNA (cytidine(1402)-2'-O)-methyltransferase"/>
    <property type="match status" value="1"/>
</dbReference>
<dbReference type="PANTHER" id="PTHR46111">
    <property type="entry name" value="RIBOSOMAL RNA SMALL SUBUNIT METHYLTRANSFERASE I"/>
    <property type="match status" value="1"/>
</dbReference>
<dbReference type="InterPro" id="IPR008189">
    <property type="entry name" value="rRNA_ssu_MeTfrase_I"/>
</dbReference>
<dbReference type="SUPFAM" id="SSF53790">
    <property type="entry name" value="Tetrapyrrole methylase"/>
    <property type="match status" value="1"/>
</dbReference>
<comment type="similarity">
    <text evidence="6">Belongs to the methyltransferase superfamily. RsmI family.</text>
</comment>
<name>A0A081NWC9_9BACL</name>
<dbReference type="InterPro" id="IPR014777">
    <property type="entry name" value="4pyrrole_Mease_sub1"/>
</dbReference>
<reference evidence="8 9" key="1">
    <citation type="submission" date="2014-06" db="EMBL/GenBank/DDBJ databases">
        <title>Draft genome sequence of Paenibacillus sp. MSt1.</title>
        <authorList>
            <person name="Aw Y.K."/>
            <person name="Ong K.S."/>
            <person name="Gan H.M."/>
            <person name="Lee S.M."/>
        </authorList>
    </citation>
    <scope>NUCLEOTIDE SEQUENCE [LARGE SCALE GENOMIC DNA]</scope>
    <source>
        <strain evidence="8 9">MSt1</strain>
    </source>
</reference>
<dbReference type="GO" id="GO:0070677">
    <property type="term" value="F:rRNA (cytosine-2'-O-)-methyltransferase activity"/>
    <property type="evidence" value="ECO:0007669"/>
    <property type="project" value="UniProtKB-UniRule"/>
</dbReference>
<dbReference type="InterPro" id="IPR000878">
    <property type="entry name" value="4pyrrol_Mease"/>
</dbReference>
<keyword evidence="9" id="KW-1185">Reference proteome</keyword>
<dbReference type="Gene3D" id="3.30.950.10">
    <property type="entry name" value="Methyltransferase, Cobalt-precorrin-4 Transmethylase, Domain 2"/>
    <property type="match status" value="1"/>
</dbReference>
<keyword evidence="2 6" id="KW-0698">rRNA processing</keyword>
<evidence type="ECO:0000256" key="3">
    <source>
        <dbReference type="ARBA" id="ARBA00022603"/>
    </source>
</evidence>
<dbReference type="GO" id="GO:0005737">
    <property type="term" value="C:cytoplasm"/>
    <property type="evidence" value="ECO:0007669"/>
    <property type="project" value="UniProtKB-SubCell"/>
</dbReference>
<evidence type="ECO:0000259" key="7">
    <source>
        <dbReference type="Pfam" id="PF00590"/>
    </source>
</evidence>
<dbReference type="InterPro" id="IPR018063">
    <property type="entry name" value="SAM_MeTrfase_RsmI_CS"/>
</dbReference>
<evidence type="ECO:0000256" key="6">
    <source>
        <dbReference type="HAMAP-Rule" id="MF_01877"/>
    </source>
</evidence>
<dbReference type="FunFam" id="3.40.1010.10:FF:000002">
    <property type="entry name" value="Ribosomal RNA small subunit methyltransferase I"/>
    <property type="match status" value="1"/>
</dbReference>
<evidence type="ECO:0000256" key="4">
    <source>
        <dbReference type="ARBA" id="ARBA00022679"/>
    </source>
</evidence>
<dbReference type="Proteomes" id="UP000028123">
    <property type="component" value="Unassembled WGS sequence"/>
</dbReference>
<evidence type="ECO:0000256" key="5">
    <source>
        <dbReference type="ARBA" id="ARBA00022691"/>
    </source>
</evidence>
<dbReference type="HAMAP" id="MF_01877">
    <property type="entry name" value="16SrRNA_methyltr_I"/>
    <property type="match status" value="1"/>
</dbReference>
<dbReference type="InterPro" id="IPR014776">
    <property type="entry name" value="4pyrrole_Mease_sub2"/>
</dbReference>
<comment type="subcellular location">
    <subcellularLocation>
        <location evidence="6">Cytoplasm</location>
    </subcellularLocation>
</comment>
<dbReference type="PROSITE" id="PS01296">
    <property type="entry name" value="RSMI"/>
    <property type="match status" value="1"/>
</dbReference>
<keyword evidence="4 6" id="KW-0808">Transferase</keyword>
<keyword evidence="3 6" id="KW-0489">Methyltransferase</keyword>
<organism evidence="8 9">
    <name type="scientific">Paenibacillus tyrfis</name>
    <dbReference type="NCBI Taxonomy" id="1501230"/>
    <lineage>
        <taxon>Bacteria</taxon>
        <taxon>Bacillati</taxon>
        <taxon>Bacillota</taxon>
        <taxon>Bacilli</taxon>
        <taxon>Bacillales</taxon>
        <taxon>Paenibacillaceae</taxon>
        <taxon>Paenibacillus</taxon>
    </lineage>
</organism>
<dbReference type="PANTHER" id="PTHR46111:SF1">
    <property type="entry name" value="RIBOSOMAL RNA SMALL SUBUNIT METHYLTRANSFERASE I"/>
    <property type="match status" value="1"/>
</dbReference>
<comment type="function">
    <text evidence="6">Catalyzes the 2'-O-methylation of the ribose of cytidine 1402 (C1402) in 16S rRNA.</text>
</comment>
<dbReference type="EC" id="2.1.1.198" evidence="6"/>
<protein>
    <recommendedName>
        <fullName evidence="6">Ribosomal RNA small subunit methyltransferase I</fullName>
        <ecNumber evidence="6">2.1.1.198</ecNumber>
    </recommendedName>
    <alternativeName>
        <fullName evidence="6">16S rRNA 2'-O-ribose C1402 methyltransferase</fullName>
    </alternativeName>
    <alternativeName>
        <fullName evidence="6">rRNA (cytidine-2'-O-)-methyltransferase RsmI</fullName>
    </alternativeName>
</protein>
<accession>A0A081NWC9</accession>